<dbReference type="KEGG" id="tni:TVNIR_1900"/>
<feature type="binding site" evidence="7">
    <location>
        <position position="151"/>
    </location>
    <ligand>
        <name>Mg(2+)</name>
        <dbReference type="ChEBI" id="CHEBI:18420"/>
    </ligand>
</feature>
<dbReference type="InterPro" id="IPR000715">
    <property type="entry name" value="Glycosyl_transferase_4"/>
</dbReference>
<dbReference type="EMBL" id="CP003989">
    <property type="protein sequence ID" value="AGA33561.1"/>
    <property type="molecule type" value="Genomic_DNA"/>
</dbReference>
<dbReference type="Proteomes" id="UP000010809">
    <property type="component" value="Chromosome"/>
</dbReference>
<dbReference type="HOGENOM" id="CLU_023982_3_0_6"/>
<organism evidence="9 10">
    <name type="scientific">Thioalkalivibrio nitratireducens (strain DSM 14787 / UNIQEM 213 / ALEN2)</name>
    <dbReference type="NCBI Taxonomy" id="1255043"/>
    <lineage>
        <taxon>Bacteria</taxon>
        <taxon>Pseudomonadati</taxon>
        <taxon>Pseudomonadota</taxon>
        <taxon>Gammaproteobacteria</taxon>
        <taxon>Chromatiales</taxon>
        <taxon>Ectothiorhodospiraceae</taxon>
        <taxon>Thioalkalivibrio</taxon>
    </lineage>
</organism>
<protein>
    <submittedName>
        <fullName evidence="9">Undecaprenyl-phosphate N-acetylglucosaminyl 1-phosphate transferase</fullName>
    </submittedName>
</protein>
<dbReference type="CDD" id="cd06854">
    <property type="entry name" value="GT_WbpL_WbcO_like"/>
    <property type="match status" value="1"/>
</dbReference>
<evidence type="ECO:0000256" key="5">
    <source>
        <dbReference type="ARBA" id="ARBA00022989"/>
    </source>
</evidence>
<dbReference type="Pfam" id="PF00953">
    <property type="entry name" value="Glycos_transf_4"/>
    <property type="match status" value="1"/>
</dbReference>
<evidence type="ECO:0000256" key="2">
    <source>
        <dbReference type="ARBA" id="ARBA00022475"/>
    </source>
</evidence>
<feature type="transmembrane region" description="Helical" evidence="8">
    <location>
        <begin position="47"/>
        <end position="66"/>
    </location>
</feature>
<sequence length="339" mass="36142">MEGLLAVALSLGLSAGGTAYLASPGARLQWMDHPNERSLHQCPVPRTGGLAILGGLLAGWAVLAAFRVLPAWLGWIAAAAALVAFASLLDDRRGVGVGPRLAAHGLAALVLLFAGLFPESLTFPGWIWIPAGWALAILGTLFVVWMVNLYNFMDGMDGFAGGMAAIGFGFMAWLGWNAGADGFALASLCVALAAAGFLWFNFPPARIFMGDTGASTLGLLAAALMLWAERDGIFPLWTGVLIFSPFIVDATVTLAARAVSGERVWQPHRQHAYQRLVRSGWTHRRTVLAEYLLMAAAGLSALALLDAKAGVQAGALLVWTGVYGIILFWVWRRDWRGWG</sequence>
<evidence type="ECO:0000313" key="10">
    <source>
        <dbReference type="Proteomes" id="UP000010809"/>
    </source>
</evidence>
<dbReference type="STRING" id="1255043.TVNIR_1900"/>
<feature type="transmembrane region" description="Helical" evidence="8">
    <location>
        <begin position="101"/>
        <end position="121"/>
    </location>
</feature>
<name>L0DYX3_THIND</name>
<dbReference type="GO" id="GO:0044038">
    <property type="term" value="P:cell wall macromolecule biosynthetic process"/>
    <property type="evidence" value="ECO:0007669"/>
    <property type="project" value="TreeGrafter"/>
</dbReference>
<evidence type="ECO:0000256" key="3">
    <source>
        <dbReference type="ARBA" id="ARBA00022679"/>
    </source>
</evidence>
<proteinExistence type="predicted"/>
<keyword evidence="7" id="KW-0460">Magnesium</keyword>
<feature type="transmembrane region" description="Helical" evidence="8">
    <location>
        <begin position="72"/>
        <end position="89"/>
    </location>
</feature>
<feature type="transmembrane region" description="Helical" evidence="8">
    <location>
        <begin position="311"/>
        <end position="331"/>
    </location>
</feature>
<evidence type="ECO:0000256" key="1">
    <source>
        <dbReference type="ARBA" id="ARBA00004651"/>
    </source>
</evidence>
<dbReference type="GO" id="GO:0005886">
    <property type="term" value="C:plasma membrane"/>
    <property type="evidence" value="ECO:0007669"/>
    <property type="project" value="UniProtKB-SubCell"/>
</dbReference>
<feature type="transmembrane region" description="Helical" evidence="8">
    <location>
        <begin position="288"/>
        <end position="305"/>
    </location>
</feature>
<dbReference type="AlphaFoldDB" id="L0DYX3"/>
<comment type="cofactor">
    <cofactor evidence="7">
        <name>Mg(2+)</name>
        <dbReference type="ChEBI" id="CHEBI:18420"/>
    </cofactor>
</comment>
<feature type="transmembrane region" description="Helical" evidence="8">
    <location>
        <begin position="182"/>
        <end position="200"/>
    </location>
</feature>
<dbReference type="PATRIC" id="fig|1255043.3.peg.1924"/>
<evidence type="ECO:0000256" key="4">
    <source>
        <dbReference type="ARBA" id="ARBA00022692"/>
    </source>
</evidence>
<dbReference type="RefSeq" id="WP_015258688.1">
    <property type="nucleotide sequence ID" value="NC_019902.2"/>
</dbReference>
<comment type="subcellular location">
    <subcellularLocation>
        <location evidence="1">Cell membrane</location>
        <topology evidence="1">Multi-pass membrane protein</topology>
    </subcellularLocation>
</comment>
<dbReference type="GO" id="GO:0046872">
    <property type="term" value="F:metal ion binding"/>
    <property type="evidence" value="ECO:0007669"/>
    <property type="project" value="UniProtKB-KW"/>
</dbReference>
<feature type="transmembrane region" description="Helical" evidence="8">
    <location>
        <begin position="6"/>
        <end position="26"/>
    </location>
</feature>
<dbReference type="OrthoDB" id="9783652at2"/>
<feature type="transmembrane region" description="Helical" evidence="8">
    <location>
        <begin position="127"/>
        <end position="147"/>
    </location>
</feature>
<dbReference type="GO" id="GO:0071555">
    <property type="term" value="P:cell wall organization"/>
    <property type="evidence" value="ECO:0007669"/>
    <property type="project" value="TreeGrafter"/>
</dbReference>
<keyword evidence="6 8" id="KW-0472">Membrane</keyword>
<accession>L0DYX3</accession>
<feature type="transmembrane region" description="Helical" evidence="8">
    <location>
        <begin position="159"/>
        <end position="176"/>
    </location>
</feature>
<reference evidence="9" key="1">
    <citation type="submission" date="2015-12" db="EMBL/GenBank/DDBJ databases">
        <authorList>
            <person name="Tikhonova T.V."/>
            <person name="Pavlov A.R."/>
            <person name="Beletsky A.V."/>
            <person name="Mardanov A.V."/>
            <person name="Sorokin D.Y."/>
            <person name="Ravin N.V."/>
            <person name="Popov V.O."/>
        </authorList>
    </citation>
    <scope>NUCLEOTIDE SEQUENCE</scope>
    <source>
        <strain evidence="9">DSM 14787</strain>
    </source>
</reference>
<evidence type="ECO:0000256" key="6">
    <source>
        <dbReference type="ARBA" id="ARBA00023136"/>
    </source>
</evidence>
<dbReference type="GO" id="GO:0009103">
    <property type="term" value="P:lipopolysaccharide biosynthetic process"/>
    <property type="evidence" value="ECO:0007669"/>
    <property type="project" value="TreeGrafter"/>
</dbReference>
<dbReference type="GO" id="GO:0016780">
    <property type="term" value="F:phosphotransferase activity, for other substituted phosphate groups"/>
    <property type="evidence" value="ECO:0007669"/>
    <property type="project" value="InterPro"/>
</dbReference>
<dbReference type="eggNOG" id="COG0472">
    <property type="taxonomic scope" value="Bacteria"/>
</dbReference>
<evidence type="ECO:0000256" key="7">
    <source>
        <dbReference type="PIRSR" id="PIRSR600715-1"/>
    </source>
</evidence>
<keyword evidence="2" id="KW-1003">Cell membrane</keyword>
<keyword evidence="4 8" id="KW-0812">Transmembrane</keyword>
<keyword evidence="10" id="KW-1185">Reference proteome</keyword>
<gene>
    <name evidence="9" type="primary">tagO [H]</name>
    <name evidence="9" type="ordered locus">TVNIR_1900</name>
</gene>
<evidence type="ECO:0000256" key="8">
    <source>
        <dbReference type="SAM" id="Phobius"/>
    </source>
</evidence>
<feature type="transmembrane region" description="Helical" evidence="8">
    <location>
        <begin position="207"/>
        <end position="228"/>
    </location>
</feature>
<evidence type="ECO:0000313" key="9">
    <source>
        <dbReference type="EMBL" id="AGA33561.1"/>
    </source>
</evidence>
<keyword evidence="7" id="KW-0479">Metal-binding</keyword>
<keyword evidence="5 8" id="KW-1133">Transmembrane helix</keyword>
<feature type="binding site" evidence="7">
    <location>
        <position position="211"/>
    </location>
    <ligand>
        <name>Mg(2+)</name>
        <dbReference type="ChEBI" id="CHEBI:18420"/>
    </ligand>
</feature>
<dbReference type="PANTHER" id="PTHR22926:SF3">
    <property type="entry name" value="UNDECAPRENYL-PHOSPHATE ALPHA-N-ACETYLGLUCOSAMINYL 1-PHOSPHATE TRANSFERASE"/>
    <property type="match status" value="1"/>
</dbReference>
<feature type="transmembrane region" description="Helical" evidence="8">
    <location>
        <begin position="234"/>
        <end position="259"/>
    </location>
</feature>
<dbReference type="PANTHER" id="PTHR22926">
    <property type="entry name" value="PHOSPHO-N-ACETYLMURAMOYL-PENTAPEPTIDE-TRANSFERASE"/>
    <property type="match status" value="1"/>
</dbReference>
<keyword evidence="3 9" id="KW-0808">Transferase</keyword>